<dbReference type="InterPro" id="IPR050902">
    <property type="entry name" value="ABC_Transporter_SBP"/>
</dbReference>
<dbReference type="Gene3D" id="3.40.50.1980">
    <property type="entry name" value="Nitrogenase molybdenum iron protein domain"/>
    <property type="match status" value="2"/>
</dbReference>
<dbReference type="PANTHER" id="PTHR30535">
    <property type="entry name" value="VITAMIN B12-BINDING PROTEIN"/>
    <property type="match status" value="1"/>
</dbReference>
<dbReference type="SUPFAM" id="SSF53807">
    <property type="entry name" value="Helical backbone' metal receptor"/>
    <property type="match status" value="1"/>
</dbReference>
<dbReference type="OrthoDB" id="9775594at2"/>
<accession>A0A2N3PYV1</accession>
<dbReference type="Proteomes" id="UP000233293">
    <property type="component" value="Unassembled WGS sequence"/>
</dbReference>
<dbReference type="Gene3D" id="1.20.58.2180">
    <property type="match status" value="1"/>
</dbReference>
<organism evidence="2 3">
    <name type="scientific">Telmatospirillum siberiense</name>
    <dbReference type="NCBI Taxonomy" id="382514"/>
    <lineage>
        <taxon>Bacteria</taxon>
        <taxon>Pseudomonadati</taxon>
        <taxon>Pseudomonadota</taxon>
        <taxon>Alphaproteobacteria</taxon>
        <taxon>Rhodospirillales</taxon>
        <taxon>Rhodospirillaceae</taxon>
        <taxon>Telmatospirillum</taxon>
    </lineage>
</organism>
<evidence type="ECO:0000259" key="1">
    <source>
        <dbReference type="PROSITE" id="PS50983"/>
    </source>
</evidence>
<dbReference type="PANTHER" id="PTHR30535:SF34">
    <property type="entry name" value="MOLYBDATE-BINDING PROTEIN MOLA"/>
    <property type="match status" value="1"/>
</dbReference>
<evidence type="ECO:0000313" key="2">
    <source>
        <dbReference type="EMBL" id="PKU25596.1"/>
    </source>
</evidence>
<dbReference type="InterPro" id="IPR002491">
    <property type="entry name" value="ABC_transptr_periplasmic_BD"/>
</dbReference>
<keyword evidence="3" id="KW-1185">Reference proteome</keyword>
<dbReference type="RefSeq" id="WP_101249651.1">
    <property type="nucleotide sequence ID" value="NZ_PIUM01000004.1"/>
</dbReference>
<sequence length="352" mass="37909">MRFFSRAIGFPAASLGGLIGLLVLVSPMGGWAAGRTVVDDAGRKVEIPAVVDHVFAAGPPAGVLVYVVAPEKLMGWPYLRSEEARAYLAPRYADLPVIGRLAGRGSTASSEMVARLHPDMILDAGSIDPTYVSLAERVQTQTGIPYLLIDGRIADTPAMLRKAGDLLGVPERGNTLAGYAEGVLAEVTGRIASHAGEKRPSVYYARSADGLETGTKGSSNAELIDYLGAVNVAIEGDKGGMGRVSMEQVLRWDPDMIIVDSPVFFAEIAKLPLWRDLRAVREHRVYQAPPFPFGWIDAPPGVNRLIGVRWLAARFYPSLFPEDLSGIVREFYQLFYGVGLSDKALDGLLGAR</sequence>
<comment type="caution">
    <text evidence="2">The sequence shown here is derived from an EMBL/GenBank/DDBJ whole genome shotgun (WGS) entry which is preliminary data.</text>
</comment>
<dbReference type="CDD" id="cd01147">
    <property type="entry name" value="HemV-2"/>
    <property type="match status" value="1"/>
</dbReference>
<dbReference type="AlphaFoldDB" id="A0A2N3PYV1"/>
<dbReference type="PROSITE" id="PS50983">
    <property type="entry name" value="FE_B12_PBP"/>
    <property type="match status" value="1"/>
</dbReference>
<protein>
    <submittedName>
        <fullName evidence="2">Iron ABC transporter substrate-binding protein</fullName>
    </submittedName>
</protein>
<dbReference type="Pfam" id="PF01497">
    <property type="entry name" value="Peripla_BP_2"/>
    <property type="match status" value="1"/>
</dbReference>
<proteinExistence type="predicted"/>
<evidence type="ECO:0000313" key="3">
    <source>
        <dbReference type="Proteomes" id="UP000233293"/>
    </source>
</evidence>
<gene>
    <name evidence="2" type="ORF">CWS72_05920</name>
</gene>
<dbReference type="EMBL" id="PIUM01000004">
    <property type="protein sequence ID" value="PKU25596.1"/>
    <property type="molecule type" value="Genomic_DNA"/>
</dbReference>
<name>A0A2N3PYV1_9PROT</name>
<feature type="domain" description="Fe/B12 periplasmic-binding" evidence="1">
    <location>
        <begin position="53"/>
        <end position="319"/>
    </location>
</feature>
<reference evidence="3" key="1">
    <citation type="submission" date="2017-12" db="EMBL/GenBank/DDBJ databases">
        <title>Draft genome sequence of Telmatospirillum siberiense 26-4b1T, an acidotolerant peatland alphaproteobacterium potentially involved in sulfur cycling.</title>
        <authorList>
            <person name="Hausmann B."/>
            <person name="Pjevac P."/>
            <person name="Schreck K."/>
            <person name="Herbold C.W."/>
            <person name="Daims H."/>
            <person name="Wagner M."/>
            <person name="Pester M."/>
            <person name="Loy A."/>
        </authorList>
    </citation>
    <scope>NUCLEOTIDE SEQUENCE [LARGE SCALE GENOMIC DNA]</scope>
    <source>
        <strain evidence="3">26-4b1</strain>
    </source>
</reference>